<keyword evidence="1" id="KW-0472">Membrane</keyword>
<sequence>MEGHPVKWEWLKEVAAEHRYKIIGGLGGFLFALLVVWFGWWALFILFCTGIGYWIGKRMDEGPESLVQIFERLLPPRRR</sequence>
<reference evidence="2" key="1">
    <citation type="submission" date="2017-11" db="EMBL/GenBank/DDBJ databases">
        <title>Three new genomes from thermophilic consortium.</title>
        <authorList>
            <person name="Quaggio R."/>
            <person name="Amgarten D."/>
            <person name="Setubal J.C."/>
        </authorList>
    </citation>
    <scope>NUCLEOTIDE SEQUENCE</scope>
    <source>
        <strain evidence="2">ZCTH01-B2</strain>
    </source>
</reference>
<dbReference type="Pfam" id="PF10031">
    <property type="entry name" value="DUF2273"/>
    <property type="match status" value="1"/>
</dbReference>
<name>A0A953LI52_SYMTR</name>
<accession>A0A953LI52</accession>
<feature type="transmembrane region" description="Helical" evidence="1">
    <location>
        <begin position="29"/>
        <end position="55"/>
    </location>
</feature>
<comment type="caution">
    <text evidence="2">The sequence shown here is derived from an EMBL/GenBank/DDBJ whole genome shotgun (WGS) entry which is preliminary data.</text>
</comment>
<organism evidence="2 3">
    <name type="scientific">Symbiobacterium thermophilum</name>
    <dbReference type="NCBI Taxonomy" id="2734"/>
    <lineage>
        <taxon>Bacteria</taxon>
        <taxon>Bacillati</taxon>
        <taxon>Bacillota</taxon>
        <taxon>Clostridia</taxon>
        <taxon>Eubacteriales</taxon>
        <taxon>Symbiobacteriaceae</taxon>
        <taxon>Symbiobacterium</taxon>
    </lineage>
</organism>
<evidence type="ECO:0000256" key="1">
    <source>
        <dbReference type="SAM" id="Phobius"/>
    </source>
</evidence>
<dbReference type="Proteomes" id="UP000732377">
    <property type="component" value="Unassembled WGS sequence"/>
</dbReference>
<keyword evidence="1" id="KW-0812">Transmembrane</keyword>
<evidence type="ECO:0000313" key="3">
    <source>
        <dbReference type="Proteomes" id="UP000732377"/>
    </source>
</evidence>
<dbReference type="EMBL" id="PIUK01000035">
    <property type="protein sequence ID" value="MBY6275674.1"/>
    <property type="molecule type" value="Genomic_DNA"/>
</dbReference>
<proteinExistence type="predicted"/>
<protein>
    <submittedName>
        <fullName evidence="2">DUF2273 domain-containing protein</fullName>
    </submittedName>
</protein>
<dbReference type="AlphaFoldDB" id="A0A953LI52"/>
<evidence type="ECO:0000313" key="2">
    <source>
        <dbReference type="EMBL" id="MBY6275674.1"/>
    </source>
</evidence>
<keyword evidence="1" id="KW-1133">Transmembrane helix</keyword>
<dbReference type="InterPro" id="IPR018730">
    <property type="entry name" value="DUF2273"/>
</dbReference>
<gene>
    <name evidence="2" type="ORF">CWE10_05530</name>
</gene>